<dbReference type="AlphaFoldDB" id="A0AAW8LY70"/>
<feature type="transmembrane region" description="Helical" evidence="1">
    <location>
        <begin position="299"/>
        <end position="318"/>
    </location>
</feature>
<dbReference type="EMBL" id="JAVDSW010000003">
    <property type="protein sequence ID" value="MDR6703745.1"/>
    <property type="molecule type" value="Genomic_DNA"/>
</dbReference>
<accession>A0AAW8LY70</accession>
<evidence type="ECO:0000313" key="2">
    <source>
        <dbReference type="EMBL" id="MDR6703745.1"/>
    </source>
</evidence>
<keyword evidence="1" id="KW-0812">Transmembrane</keyword>
<evidence type="ECO:0000256" key="1">
    <source>
        <dbReference type="SAM" id="Phobius"/>
    </source>
</evidence>
<evidence type="ECO:0000313" key="3">
    <source>
        <dbReference type="Proteomes" id="UP001265315"/>
    </source>
</evidence>
<gene>
    <name evidence="2" type="ORF">J2W61_003617</name>
</gene>
<comment type="caution">
    <text evidence="2">The sequence shown here is derived from an EMBL/GenBank/DDBJ whole genome shotgun (WGS) entry which is preliminary data.</text>
</comment>
<dbReference type="Proteomes" id="UP001265315">
    <property type="component" value="Unassembled WGS sequence"/>
</dbReference>
<feature type="transmembrane region" description="Helical" evidence="1">
    <location>
        <begin position="90"/>
        <end position="110"/>
    </location>
</feature>
<feature type="transmembrane region" description="Helical" evidence="1">
    <location>
        <begin position="325"/>
        <end position="344"/>
    </location>
</feature>
<feature type="transmembrane region" description="Helical" evidence="1">
    <location>
        <begin position="275"/>
        <end position="293"/>
    </location>
</feature>
<organism evidence="2 3">
    <name type="scientific">Agrobacterium tumefaciens</name>
    <dbReference type="NCBI Taxonomy" id="358"/>
    <lineage>
        <taxon>Bacteria</taxon>
        <taxon>Pseudomonadati</taxon>
        <taxon>Pseudomonadota</taxon>
        <taxon>Alphaproteobacteria</taxon>
        <taxon>Hyphomicrobiales</taxon>
        <taxon>Rhizobiaceae</taxon>
        <taxon>Rhizobium/Agrobacterium group</taxon>
        <taxon>Agrobacterium</taxon>
        <taxon>Agrobacterium tumefaciens complex</taxon>
    </lineage>
</organism>
<protein>
    <recommendedName>
        <fullName evidence="4">Glycosyltransferase RgtA/B/C/D-like domain-containing protein</fullName>
    </recommendedName>
</protein>
<feature type="transmembrane region" description="Helical" evidence="1">
    <location>
        <begin position="220"/>
        <end position="238"/>
    </location>
</feature>
<name>A0AAW8LY70_AGRTU</name>
<feature type="transmembrane region" description="Helical" evidence="1">
    <location>
        <begin position="140"/>
        <end position="159"/>
    </location>
</feature>
<reference evidence="2" key="1">
    <citation type="submission" date="2023-07" db="EMBL/GenBank/DDBJ databases">
        <title>Sorghum-associated microbial communities from plants grown in Nebraska, USA.</title>
        <authorList>
            <person name="Schachtman D."/>
        </authorList>
    </citation>
    <scope>NUCLEOTIDE SEQUENCE</scope>
    <source>
        <strain evidence="2">1457</strain>
    </source>
</reference>
<proteinExistence type="predicted"/>
<feature type="transmembrane region" description="Helical" evidence="1">
    <location>
        <begin position="356"/>
        <end position="375"/>
    </location>
</feature>
<feature type="transmembrane region" description="Helical" evidence="1">
    <location>
        <begin position="180"/>
        <end position="208"/>
    </location>
</feature>
<keyword evidence="1" id="KW-1133">Transmembrane helix</keyword>
<dbReference type="RefSeq" id="WP_112350500.1">
    <property type="nucleotide sequence ID" value="NZ_JAGIPM010000003.1"/>
</dbReference>
<keyword evidence="1" id="KW-0472">Membrane</keyword>
<evidence type="ECO:0008006" key="4">
    <source>
        <dbReference type="Google" id="ProtNLM"/>
    </source>
</evidence>
<feature type="transmembrane region" description="Helical" evidence="1">
    <location>
        <begin position="117"/>
        <end position="134"/>
    </location>
</feature>
<sequence>MKNVSLGVQRVEAIIFLVILSPLANSWQRISPSWDDTFFLHNGLCLARSFWEANLNAIDICMSQIAKSPIMAVLLIPAGPIGGRIEGLSVAPFVLSLAIATLILVLHHFLRLAKVPYIAILLAASFAITTSSMRSSGAPFMVDGLLAIVVACTIAFVFVEYENAALSPAQSMKRGMIWAFLITIGMLSKTTYAVIALLVAPIAIWISILRSGLNMTVIKLFSLMVFSIPLVIVLIRYGDIYLAHAKNSSFGPLSSFYNDGLSPFRFILDSSAQNWSLWVGILLLLIFVVARGLERERAITGLLVALVILVYFVISSTSPNKDPRFFWLVWVTLPFCAACSIAPQRNSPLSMGSSPAIQFLCALLIAIPAVGRLDLEKFRTSVAALASLPENATATAYLATDSAHFNIETLLLAQQLEWKKYSQLQIRTVVYDVVSEKSPQKSLERLASADYVLGQFPVPGDAPDWANRYASVFEQSLRASDKVTKELSADSSIHIFAKQAP</sequence>